<dbReference type="PANTHER" id="PTHR13408:SF0">
    <property type="entry name" value="DNA-DIRECTED RNA POLYMERASE III SUBUNIT RPC4"/>
    <property type="match status" value="1"/>
</dbReference>
<dbReference type="InParanoid" id="A0A077ZYN6"/>
<reference evidence="6 7" key="1">
    <citation type="submission" date="2014-06" db="EMBL/GenBank/DDBJ databases">
        <authorList>
            <person name="Swart Estienne"/>
        </authorList>
    </citation>
    <scope>NUCLEOTIDE SEQUENCE [LARGE SCALE GENOMIC DNA]</scope>
    <source>
        <strain evidence="6 7">130c</strain>
    </source>
</reference>
<keyword evidence="7" id="KW-1185">Reference proteome</keyword>
<evidence type="ECO:0000256" key="5">
    <source>
        <dbReference type="SAM" id="MobiDB-lite"/>
    </source>
</evidence>
<dbReference type="GO" id="GO:0042797">
    <property type="term" value="P:tRNA transcription by RNA polymerase III"/>
    <property type="evidence" value="ECO:0007669"/>
    <property type="project" value="TreeGrafter"/>
</dbReference>
<evidence type="ECO:0000256" key="3">
    <source>
        <dbReference type="ARBA" id="ARBA00023163"/>
    </source>
</evidence>
<name>A0A077ZYN6_STYLE</name>
<keyword evidence="4" id="KW-0539">Nucleus</keyword>
<evidence type="ECO:0000256" key="2">
    <source>
        <dbReference type="ARBA" id="ARBA00022478"/>
    </source>
</evidence>
<gene>
    <name evidence="6" type="primary">Contig8775.g9365</name>
    <name evidence="6" type="ORF">STYLEM_3291</name>
</gene>
<comment type="subcellular location">
    <subcellularLocation>
        <location evidence="1">Nucleus</location>
    </subcellularLocation>
</comment>
<dbReference type="InterPro" id="IPR007811">
    <property type="entry name" value="RPC4"/>
</dbReference>
<dbReference type="PANTHER" id="PTHR13408">
    <property type="entry name" value="DNA-DIRECTED RNA POLYMERASE III"/>
    <property type="match status" value="1"/>
</dbReference>
<accession>A0A077ZYN6</accession>
<feature type="compositionally biased region" description="Basic and acidic residues" evidence="5">
    <location>
        <begin position="1"/>
        <end position="35"/>
    </location>
</feature>
<dbReference type="Pfam" id="PF05132">
    <property type="entry name" value="RNA_pol_Rpc4"/>
    <property type="match status" value="1"/>
</dbReference>
<dbReference type="OrthoDB" id="5836119at2759"/>
<feature type="compositionally biased region" description="Basic and acidic residues" evidence="5">
    <location>
        <begin position="43"/>
        <end position="80"/>
    </location>
</feature>
<evidence type="ECO:0000313" key="6">
    <source>
        <dbReference type="EMBL" id="CDW74297.1"/>
    </source>
</evidence>
<keyword evidence="2" id="KW-0240">DNA-directed RNA polymerase</keyword>
<sequence>MVKSKKEALPAKKQENAKEANKFKDKEVKTNDKSGKRSQSTANKEETKKDLKSKQPVNEKQDKANGKDNKKKQDLSEPKMSRSRSLNAKKDQEIKEVIEEQPKLNKRQSTVSKGSNKQQKNQKVDDVKEEVKSARSRSKSPPVTQKQQKQNQAKPKPNQQKQAIGQKNTVSVDKADVNMEEASIKQTIISKSEEEPMQIDTTIQSSPVKEKVESQIKKTSPQKVEQKGQQAVSINRTQHTRVNMTPNPSNFMEFNKFVSNLLNPISVGQTTTAQQNTFAQPFNQINSGIRGLSGLAQGQRDFNHKFTPRIDKSMLHRSLERGQFNGILGSELGINSHDLALQTAEQLKLKRRTSLDDTFNSHQTMQVKQESNLLEQAKQGGPQKHINRLEALERYGKSKGGPVNGAQNQQVNEKKNLAQMAALGNFVGTRPGQIGFQVPLTKQELLRDKEQKNKKALQENSLVQFAENQPDLYAPITLPFFNQYKQDEQQLIDNEKKKLNRESNNDAIMLEKEKSSVIKLQRTENFKEDGELRDLLMNQYNAQNSQVEPFLIQLPSTLPFNISENPNQQQFNDSTINKSVNQIEKLIERLQLNDKNEEQTPPKIGKIRVMKSGKVVLRMQDPINNDLYVDFELTKGIQTNFYQELISVDLQAQRAHFMAPINHKLIATPDLDSIFQ</sequence>
<dbReference type="Proteomes" id="UP000039865">
    <property type="component" value="Unassembled WGS sequence"/>
</dbReference>
<feature type="region of interest" description="Disordered" evidence="5">
    <location>
        <begin position="1"/>
        <end position="176"/>
    </location>
</feature>
<evidence type="ECO:0000256" key="4">
    <source>
        <dbReference type="ARBA" id="ARBA00023242"/>
    </source>
</evidence>
<protein>
    <submittedName>
        <fullName evidence="6">Uncharacterized protein</fullName>
    </submittedName>
</protein>
<organism evidence="6 7">
    <name type="scientific">Stylonychia lemnae</name>
    <name type="common">Ciliate</name>
    <dbReference type="NCBI Taxonomy" id="5949"/>
    <lineage>
        <taxon>Eukaryota</taxon>
        <taxon>Sar</taxon>
        <taxon>Alveolata</taxon>
        <taxon>Ciliophora</taxon>
        <taxon>Intramacronucleata</taxon>
        <taxon>Spirotrichea</taxon>
        <taxon>Stichotrichia</taxon>
        <taxon>Sporadotrichida</taxon>
        <taxon>Oxytrichidae</taxon>
        <taxon>Stylonychinae</taxon>
        <taxon>Stylonychia</taxon>
    </lineage>
</organism>
<feature type="compositionally biased region" description="Basic and acidic residues" evidence="5">
    <location>
        <begin position="122"/>
        <end position="133"/>
    </location>
</feature>
<dbReference type="GO" id="GO:0003677">
    <property type="term" value="F:DNA binding"/>
    <property type="evidence" value="ECO:0007669"/>
    <property type="project" value="InterPro"/>
</dbReference>
<feature type="compositionally biased region" description="Low complexity" evidence="5">
    <location>
        <begin position="145"/>
        <end position="163"/>
    </location>
</feature>
<evidence type="ECO:0000313" key="7">
    <source>
        <dbReference type="Proteomes" id="UP000039865"/>
    </source>
</evidence>
<keyword evidence="3" id="KW-0804">Transcription</keyword>
<dbReference type="GO" id="GO:0005666">
    <property type="term" value="C:RNA polymerase III complex"/>
    <property type="evidence" value="ECO:0007669"/>
    <property type="project" value="InterPro"/>
</dbReference>
<dbReference type="AlphaFoldDB" id="A0A077ZYN6"/>
<feature type="compositionally biased region" description="Basic and acidic residues" evidence="5">
    <location>
        <begin position="88"/>
        <end position="103"/>
    </location>
</feature>
<evidence type="ECO:0000256" key="1">
    <source>
        <dbReference type="ARBA" id="ARBA00004123"/>
    </source>
</evidence>
<proteinExistence type="predicted"/>
<dbReference type="EMBL" id="CCKQ01003190">
    <property type="protein sequence ID" value="CDW74297.1"/>
    <property type="molecule type" value="Genomic_DNA"/>
</dbReference>